<feature type="transmembrane region" description="Helical" evidence="1">
    <location>
        <begin position="95"/>
        <end position="117"/>
    </location>
</feature>
<keyword evidence="1" id="KW-0472">Membrane</keyword>
<evidence type="ECO:0000313" key="4">
    <source>
        <dbReference type="Proteomes" id="UP001321047"/>
    </source>
</evidence>
<feature type="transmembrane region" description="Helical" evidence="1">
    <location>
        <begin position="202"/>
        <end position="220"/>
    </location>
</feature>
<feature type="domain" description="CAAX prenyl protease 2/Lysostaphin resistance protein A-like" evidence="2">
    <location>
        <begin position="136"/>
        <end position="240"/>
    </location>
</feature>
<keyword evidence="1" id="KW-0812">Transmembrane</keyword>
<organism evidence="3 4">
    <name type="scientific">Natronosalvus hydrolyticus</name>
    <dbReference type="NCBI Taxonomy" id="2979988"/>
    <lineage>
        <taxon>Archaea</taxon>
        <taxon>Methanobacteriati</taxon>
        <taxon>Methanobacteriota</taxon>
        <taxon>Stenosarchaea group</taxon>
        <taxon>Halobacteria</taxon>
        <taxon>Halobacteriales</taxon>
        <taxon>Natrialbaceae</taxon>
        <taxon>Natronosalvus</taxon>
    </lineage>
</organism>
<sequence>MDTAERSGTPIRSVFVAIGLTIAGVFTAELLTLPTFLVDPNLMDAPTETSRALRTVFFTLNFLGFFVAGAVYLWWTERDWSFVNLKIPSARGIGIAIVGVGISLVFLFAMNAVSIVLEIPSSESSVLNFIGTDPTMVLIMIAIVFLFNAPAEEFLFRGVIQTRLYAAFSKTQAVVITSVIFAVVHLPAYALAADGSLEPTTAIAFSLVVVFGGSIIFGYLYAITDNLFVPTIAHAGFNVFQFGMLYLVLQYGDEDDVDAITSTALDGLETILEFAPAVLEVSRAMVVSVPM</sequence>
<dbReference type="EMBL" id="JAOPJZ010000021">
    <property type="protein sequence ID" value="MCU4753714.1"/>
    <property type="molecule type" value="Genomic_DNA"/>
</dbReference>
<reference evidence="3 4" key="1">
    <citation type="submission" date="2022-09" db="EMBL/GenBank/DDBJ databases">
        <title>Enrichment on poylsaccharides allowed isolation of novel metabolic and taxonomic groups of Haloarchaea.</title>
        <authorList>
            <person name="Sorokin D.Y."/>
            <person name="Elcheninov A.G."/>
            <person name="Khizhniak T.V."/>
            <person name="Kolganova T.V."/>
            <person name="Kublanov I.V."/>
        </authorList>
    </citation>
    <scope>NUCLEOTIDE SEQUENCE [LARGE SCALE GENOMIC DNA]</scope>
    <source>
        <strain evidence="3 4">AArc-curdl1</strain>
    </source>
</reference>
<dbReference type="InterPro" id="IPR003675">
    <property type="entry name" value="Rce1/LyrA-like_dom"/>
</dbReference>
<proteinExistence type="predicted"/>
<accession>A0AAP3E905</accession>
<feature type="transmembrane region" description="Helical" evidence="1">
    <location>
        <begin position="56"/>
        <end position="75"/>
    </location>
</feature>
<dbReference type="Pfam" id="PF02517">
    <property type="entry name" value="Rce1-like"/>
    <property type="match status" value="1"/>
</dbReference>
<feature type="transmembrane region" description="Helical" evidence="1">
    <location>
        <begin position="172"/>
        <end position="190"/>
    </location>
</feature>
<dbReference type="RefSeq" id="WP_342810024.1">
    <property type="nucleotide sequence ID" value="NZ_JAOPJZ010000021.1"/>
</dbReference>
<keyword evidence="3" id="KW-0378">Hydrolase</keyword>
<evidence type="ECO:0000256" key="1">
    <source>
        <dbReference type="SAM" id="Phobius"/>
    </source>
</evidence>
<keyword evidence="4" id="KW-1185">Reference proteome</keyword>
<name>A0AAP3E905_9EURY</name>
<keyword evidence="1" id="KW-1133">Transmembrane helix</keyword>
<protein>
    <submittedName>
        <fullName evidence="3">CPBP family intramembrane metalloprotease</fullName>
    </submittedName>
</protein>
<feature type="transmembrane region" description="Helical" evidence="1">
    <location>
        <begin position="137"/>
        <end position="160"/>
    </location>
</feature>
<dbReference type="GO" id="GO:0008237">
    <property type="term" value="F:metallopeptidase activity"/>
    <property type="evidence" value="ECO:0007669"/>
    <property type="project" value="UniProtKB-KW"/>
</dbReference>
<dbReference type="GO" id="GO:0080120">
    <property type="term" value="P:CAAX-box protein maturation"/>
    <property type="evidence" value="ECO:0007669"/>
    <property type="project" value="UniProtKB-ARBA"/>
</dbReference>
<dbReference type="Proteomes" id="UP001321047">
    <property type="component" value="Unassembled WGS sequence"/>
</dbReference>
<keyword evidence="3" id="KW-0482">Metalloprotease</keyword>
<feature type="transmembrane region" description="Helical" evidence="1">
    <location>
        <begin position="12"/>
        <end position="36"/>
    </location>
</feature>
<dbReference type="InterPro" id="IPR052710">
    <property type="entry name" value="CAAX_protease"/>
</dbReference>
<evidence type="ECO:0000259" key="2">
    <source>
        <dbReference type="Pfam" id="PF02517"/>
    </source>
</evidence>
<dbReference type="AlphaFoldDB" id="A0AAP3E905"/>
<keyword evidence="3" id="KW-0645">Protease</keyword>
<dbReference type="PANTHER" id="PTHR36435">
    <property type="entry name" value="SLR1288 PROTEIN"/>
    <property type="match status" value="1"/>
</dbReference>
<evidence type="ECO:0000313" key="3">
    <source>
        <dbReference type="EMBL" id="MCU4753714.1"/>
    </source>
</evidence>
<comment type="caution">
    <text evidence="3">The sequence shown here is derived from an EMBL/GenBank/DDBJ whole genome shotgun (WGS) entry which is preliminary data.</text>
</comment>
<dbReference type="GO" id="GO:0004175">
    <property type="term" value="F:endopeptidase activity"/>
    <property type="evidence" value="ECO:0007669"/>
    <property type="project" value="UniProtKB-ARBA"/>
</dbReference>
<feature type="transmembrane region" description="Helical" evidence="1">
    <location>
        <begin position="227"/>
        <end position="249"/>
    </location>
</feature>
<dbReference type="PANTHER" id="PTHR36435:SF1">
    <property type="entry name" value="CAAX AMINO TERMINAL PROTEASE FAMILY PROTEIN"/>
    <property type="match status" value="1"/>
</dbReference>
<gene>
    <name evidence="3" type="ORF">OB919_17285</name>
</gene>